<dbReference type="HOGENOM" id="CLU_2248302_0_0_0"/>
<evidence type="ECO:0000313" key="2">
    <source>
        <dbReference type="Proteomes" id="UP000010798"/>
    </source>
</evidence>
<evidence type="ECO:0000313" key="1">
    <source>
        <dbReference type="EMBL" id="AGA24583.1"/>
    </source>
</evidence>
<dbReference type="KEGG" id="saci:Sinac_0125"/>
<keyword evidence="2" id="KW-1185">Reference proteome</keyword>
<dbReference type="EMBL" id="CP003364">
    <property type="protein sequence ID" value="AGA24583.1"/>
    <property type="molecule type" value="Genomic_DNA"/>
</dbReference>
<organism evidence="1 2">
    <name type="scientific">Singulisphaera acidiphila (strain ATCC BAA-1392 / DSM 18658 / VKM B-2454 / MOB10)</name>
    <dbReference type="NCBI Taxonomy" id="886293"/>
    <lineage>
        <taxon>Bacteria</taxon>
        <taxon>Pseudomonadati</taxon>
        <taxon>Planctomycetota</taxon>
        <taxon>Planctomycetia</taxon>
        <taxon>Isosphaerales</taxon>
        <taxon>Isosphaeraceae</taxon>
        <taxon>Singulisphaera</taxon>
    </lineage>
</organism>
<dbReference type="Proteomes" id="UP000010798">
    <property type="component" value="Chromosome"/>
</dbReference>
<dbReference type="PROSITE" id="PS51257">
    <property type="entry name" value="PROKAR_LIPOPROTEIN"/>
    <property type="match status" value="1"/>
</dbReference>
<sequence length="104" mass="11073">MLRNSPNFLKLVNPIQRAHAATIGAGSSCPTPKCAVLMNTAWRVGTRQAGWKGMTANFQATAQSVRSKSNVFDPLLTVAFSPEVSGFSYFVGLRILGGIGFLGI</sequence>
<dbReference type="AlphaFoldDB" id="L0D6X2"/>
<name>L0D6X2_SINAD</name>
<reference evidence="1 2" key="1">
    <citation type="submission" date="2012-02" db="EMBL/GenBank/DDBJ databases">
        <title>Complete sequence of chromosome of Singulisphaera acidiphila DSM 18658.</title>
        <authorList>
            <consortium name="US DOE Joint Genome Institute (JGI-PGF)"/>
            <person name="Lucas S."/>
            <person name="Copeland A."/>
            <person name="Lapidus A."/>
            <person name="Glavina del Rio T."/>
            <person name="Dalin E."/>
            <person name="Tice H."/>
            <person name="Bruce D."/>
            <person name="Goodwin L."/>
            <person name="Pitluck S."/>
            <person name="Peters L."/>
            <person name="Ovchinnikova G."/>
            <person name="Chertkov O."/>
            <person name="Kyrpides N."/>
            <person name="Mavromatis K."/>
            <person name="Ivanova N."/>
            <person name="Brettin T."/>
            <person name="Detter J.C."/>
            <person name="Han C."/>
            <person name="Larimer F."/>
            <person name="Land M."/>
            <person name="Hauser L."/>
            <person name="Markowitz V."/>
            <person name="Cheng J.-F."/>
            <person name="Hugenholtz P."/>
            <person name="Woyke T."/>
            <person name="Wu D."/>
            <person name="Tindall B."/>
            <person name="Pomrenke H."/>
            <person name="Brambilla E."/>
            <person name="Klenk H.-P."/>
            <person name="Eisen J.A."/>
        </authorList>
    </citation>
    <scope>NUCLEOTIDE SEQUENCE [LARGE SCALE GENOMIC DNA]</scope>
    <source>
        <strain evidence="2">ATCC BAA-1392 / DSM 18658 / VKM B-2454 / MOB10</strain>
    </source>
</reference>
<proteinExistence type="predicted"/>
<protein>
    <submittedName>
        <fullName evidence="1">Uncharacterized protein</fullName>
    </submittedName>
</protein>
<accession>L0D6X2</accession>
<gene>
    <name evidence="1" type="ordered locus">Sinac_0125</name>
</gene>